<feature type="compositionally biased region" description="Acidic residues" evidence="1">
    <location>
        <begin position="864"/>
        <end position="873"/>
    </location>
</feature>
<evidence type="ECO:0000313" key="2">
    <source>
        <dbReference type="EMBL" id="QSZ35540.1"/>
    </source>
</evidence>
<dbReference type="Proteomes" id="UP000672032">
    <property type="component" value="Chromosome 5"/>
</dbReference>
<evidence type="ECO:0000313" key="3">
    <source>
        <dbReference type="Proteomes" id="UP000672032"/>
    </source>
</evidence>
<accession>A0A8A3PKB0</accession>
<reference evidence="2" key="1">
    <citation type="submission" date="2020-10" db="EMBL/GenBank/DDBJ databases">
        <title>Genome Sequence of Monilinia vaccinii-corymbosi Sheds Light on Mummy Berry Disease Infection of Blueberry and Mating Type.</title>
        <authorList>
            <person name="Yow A.G."/>
            <person name="Zhang Y."/>
            <person name="Bansal K."/>
            <person name="Eacker S.M."/>
            <person name="Sullivan S."/>
            <person name="Liachko I."/>
            <person name="Cubeta M.A."/>
            <person name="Rollins J.A."/>
            <person name="Ashrafi H."/>
        </authorList>
    </citation>
    <scope>NUCLEOTIDE SEQUENCE</scope>
    <source>
        <strain evidence="2">RL-1</strain>
    </source>
</reference>
<proteinExistence type="predicted"/>
<keyword evidence="3" id="KW-1185">Reference proteome</keyword>
<feature type="region of interest" description="Disordered" evidence="1">
    <location>
        <begin position="829"/>
        <end position="902"/>
    </location>
</feature>
<feature type="compositionally biased region" description="Basic and acidic residues" evidence="1">
    <location>
        <begin position="877"/>
        <end position="887"/>
    </location>
</feature>
<evidence type="ECO:0008006" key="4">
    <source>
        <dbReference type="Google" id="ProtNLM"/>
    </source>
</evidence>
<organism evidence="2 3">
    <name type="scientific">Monilinia vaccinii-corymbosi</name>
    <dbReference type="NCBI Taxonomy" id="61207"/>
    <lineage>
        <taxon>Eukaryota</taxon>
        <taxon>Fungi</taxon>
        <taxon>Dikarya</taxon>
        <taxon>Ascomycota</taxon>
        <taxon>Pezizomycotina</taxon>
        <taxon>Leotiomycetes</taxon>
        <taxon>Helotiales</taxon>
        <taxon>Sclerotiniaceae</taxon>
        <taxon>Monilinia</taxon>
    </lineage>
</organism>
<sequence>MESQSSLGEEIEHKSTNTIQIYIQNSTKNTLIMVPNHSQMKLSTLEVKRADTTNLDNTVEPEPILASDVRSNHTAGFPPFSHLLSGVPRSINEKLFHILSPDQIAAIQTMVQCQPRVRNSARPFLDEFPIEVRRKIYSNLLVNPRLGDGFLATFDRDYDKKIDYGLSPALLRVSKQLYEETMEILYGENYFFIECYRDDVKSWNYWDWSGPRIHVSPLTRHQNATPHEHGTAPLTLYDIQAIKHVRHWKAVVGTLSYNPFRFNDATLLTTFCRSLLLHPPRSLEILILPKRMEDPVHIDLDDLDKGILRPLLTLHKDVRISFRTAGSGESVDGTEGDHVPFLPSRGTIQQISERNVKNGTYNEHLGLEYKSLLKYAQSFERIDSFKDNMAHPNTFNPKEVYPENPYKCTGQSHPVEKWLQKASEKSGQEELDVEGFKTIRRNIVQYLEPQYQRISSAGSALNRFIKKNKQKNGILEPHPRGTFESWPWDERLWESYAEAMLLLEAYIASFDRDAPYHVRIIIRKMGKEYRELVGTLPRNVIFRTICRNYDDSIRIPDQRFVADFRKVVDDCTTQWLEIRHARKRLFQWDHPDVVPEINLELASCDEMVNWDVCEPNLEYEDEHPNDHVDIRYGFRNKPRFSAFKSQRHPYQEAIDHAFMNGQQEQSFFREHLPSSAGNPIDRCPLLNKIPIECRKQIWDYLLRNPLLGECFAADNNRAKFGLYSAILSQQADIQRGHGYPPREQYIFDRLYSAPQLDRAAGDGGGDDSIIPAAKGPYVDEYQLAITLSPLERLRNIDRFTIRPAESHEIPNVAFAPGEPLAEEFVPILPDPVDENVHGGGWGEASSSSESSEAKGQHVDAAINDGEDDEDEVSEAGQDTREDGDRESASSISASEGEENDEH</sequence>
<dbReference type="EMBL" id="CP063409">
    <property type="protein sequence ID" value="QSZ35540.1"/>
    <property type="molecule type" value="Genomic_DNA"/>
</dbReference>
<dbReference type="AlphaFoldDB" id="A0A8A3PKB0"/>
<protein>
    <recommendedName>
        <fullName evidence="4">F-box domain-containing protein</fullName>
    </recommendedName>
</protein>
<name>A0A8A3PKB0_9HELO</name>
<dbReference type="OrthoDB" id="62952at2759"/>
<evidence type="ECO:0000256" key="1">
    <source>
        <dbReference type="SAM" id="MobiDB-lite"/>
    </source>
</evidence>
<gene>
    <name evidence="2" type="ORF">DSL72_008410</name>
</gene>